<protein>
    <submittedName>
        <fullName evidence="1">Uncharacterized protein</fullName>
    </submittedName>
</protein>
<evidence type="ECO:0000313" key="2">
    <source>
        <dbReference type="Proteomes" id="UP001472677"/>
    </source>
</evidence>
<comment type="caution">
    <text evidence="1">The sequence shown here is derived from an EMBL/GenBank/DDBJ whole genome shotgun (WGS) entry which is preliminary data.</text>
</comment>
<dbReference type="EMBL" id="JBBPBM010000150">
    <property type="protein sequence ID" value="KAK8503538.1"/>
    <property type="molecule type" value="Genomic_DNA"/>
</dbReference>
<accession>A0ABR2B9C0</accession>
<organism evidence="1 2">
    <name type="scientific">Hibiscus sabdariffa</name>
    <name type="common">roselle</name>
    <dbReference type="NCBI Taxonomy" id="183260"/>
    <lineage>
        <taxon>Eukaryota</taxon>
        <taxon>Viridiplantae</taxon>
        <taxon>Streptophyta</taxon>
        <taxon>Embryophyta</taxon>
        <taxon>Tracheophyta</taxon>
        <taxon>Spermatophyta</taxon>
        <taxon>Magnoliopsida</taxon>
        <taxon>eudicotyledons</taxon>
        <taxon>Gunneridae</taxon>
        <taxon>Pentapetalae</taxon>
        <taxon>rosids</taxon>
        <taxon>malvids</taxon>
        <taxon>Malvales</taxon>
        <taxon>Malvaceae</taxon>
        <taxon>Malvoideae</taxon>
        <taxon>Hibiscus</taxon>
    </lineage>
</organism>
<gene>
    <name evidence="1" type="ORF">V6N12_000608</name>
</gene>
<sequence length="214" mass="24973">MGNSMDCFFGRVHGVDDRPGSRWCESRSRPPLGRRSVRLEGPIDGCRFRFAVSRPPIGTEFGGGVIEVLMLGEVRRRAGSIETGKIVDIWGNFFKVDGFFDGFVFGQHVWELGMKVLSIEIVQRFCGKGEEGSLVDDWLVVNRVWSWWRYRKKRTYYSGWVCRWFRRRMDWISEEIVGNLPVRFLDKLEGRISIWYWLLGSTGRQNADGRTEFE</sequence>
<proteinExistence type="predicted"/>
<dbReference type="Proteomes" id="UP001472677">
    <property type="component" value="Unassembled WGS sequence"/>
</dbReference>
<reference evidence="1 2" key="1">
    <citation type="journal article" date="2024" name="G3 (Bethesda)">
        <title>Genome assembly of Hibiscus sabdariffa L. provides insights into metabolisms of medicinal natural products.</title>
        <authorList>
            <person name="Kim T."/>
        </authorList>
    </citation>
    <scope>NUCLEOTIDE SEQUENCE [LARGE SCALE GENOMIC DNA]</scope>
    <source>
        <strain evidence="1">TK-2024</strain>
        <tissue evidence="1">Old leaves</tissue>
    </source>
</reference>
<keyword evidence="2" id="KW-1185">Reference proteome</keyword>
<name>A0ABR2B9C0_9ROSI</name>
<evidence type="ECO:0000313" key="1">
    <source>
        <dbReference type="EMBL" id="KAK8503538.1"/>
    </source>
</evidence>